<name>A0A9W7IG41_HIBTR</name>
<gene>
    <name evidence="1" type="ORF">HRI_003132900</name>
</gene>
<accession>A0A9W7IG41</accession>
<reference evidence="1" key="1">
    <citation type="submission" date="2023-05" db="EMBL/GenBank/DDBJ databases">
        <title>Genome and transcriptome analyses reveal genes involved in the formation of fine ridges on petal epidermal cells in Hibiscus trionum.</title>
        <authorList>
            <person name="Koshimizu S."/>
            <person name="Masuda S."/>
            <person name="Ishii T."/>
            <person name="Shirasu K."/>
            <person name="Hoshino A."/>
            <person name="Arita M."/>
        </authorList>
    </citation>
    <scope>NUCLEOTIDE SEQUENCE</scope>
    <source>
        <strain evidence="1">Hamamatsu line</strain>
    </source>
</reference>
<evidence type="ECO:0000313" key="2">
    <source>
        <dbReference type="Proteomes" id="UP001165190"/>
    </source>
</evidence>
<organism evidence="1 2">
    <name type="scientific">Hibiscus trionum</name>
    <name type="common">Flower of an hour</name>
    <dbReference type="NCBI Taxonomy" id="183268"/>
    <lineage>
        <taxon>Eukaryota</taxon>
        <taxon>Viridiplantae</taxon>
        <taxon>Streptophyta</taxon>
        <taxon>Embryophyta</taxon>
        <taxon>Tracheophyta</taxon>
        <taxon>Spermatophyta</taxon>
        <taxon>Magnoliopsida</taxon>
        <taxon>eudicotyledons</taxon>
        <taxon>Gunneridae</taxon>
        <taxon>Pentapetalae</taxon>
        <taxon>rosids</taxon>
        <taxon>malvids</taxon>
        <taxon>Malvales</taxon>
        <taxon>Malvaceae</taxon>
        <taxon>Malvoideae</taxon>
        <taxon>Hibiscus</taxon>
    </lineage>
</organism>
<sequence length="66" mass="7323">MVSAAIFSSLMRRRSPSLEAFLDPVDLTKVSLVQTVATLSSELVSCYSGHVFFLSMKKFSIFDSKD</sequence>
<protein>
    <submittedName>
        <fullName evidence="1">Uncharacterized protein</fullName>
    </submittedName>
</protein>
<dbReference type="AlphaFoldDB" id="A0A9W7IG41"/>
<dbReference type="OrthoDB" id="1739829at2759"/>
<dbReference type="Proteomes" id="UP001165190">
    <property type="component" value="Unassembled WGS sequence"/>
</dbReference>
<comment type="caution">
    <text evidence="1">The sequence shown here is derived from an EMBL/GenBank/DDBJ whole genome shotgun (WGS) entry which is preliminary data.</text>
</comment>
<evidence type="ECO:0000313" key="1">
    <source>
        <dbReference type="EMBL" id="GMI94636.1"/>
    </source>
</evidence>
<proteinExistence type="predicted"/>
<keyword evidence="2" id="KW-1185">Reference proteome</keyword>
<dbReference type="EMBL" id="BSYR01000026">
    <property type="protein sequence ID" value="GMI94636.1"/>
    <property type="molecule type" value="Genomic_DNA"/>
</dbReference>